<gene>
    <name evidence="1" type="ORF">Q767_15735</name>
</gene>
<dbReference type="Proteomes" id="UP000030149">
    <property type="component" value="Unassembled WGS sequence"/>
</dbReference>
<dbReference type="Pfam" id="PF13715">
    <property type="entry name" value="CarbopepD_reg_2"/>
    <property type="match status" value="1"/>
</dbReference>
<evidence type="ECO:0000313" key="1">
    <source>
        <dbReference type="EMBL" id="KGO92163.1"/>
    </source>
</evidence>
<keyword evidence="2" id="KW-1185">Reference proteome</keyword>
<comment type="caution">
    <text evidence="1">The sequence shown here is derived from an EMBL/GenBank/DDBJ whole genome shotgun (WGS) entry which is preliminary data.</text>
</comment>
<proteinExistence type="predicted"/>
<reference evidence="2" key="1">
    <citation type="submission" date="2013-09" db="EMBL/GenBank/DDBJ databases">
        <authorList>
            <person name="Zeng Z."/>
            <person name="Chen C."/>
        </authorList>
    </citation>
    <scope>NUCLEOTIDE SEQUENCE [LARGE SCALE GENOMIC DNA]</scope>
    <source>
        <strain evidence="2">DK69</strain>
    </source>
</reference>
<dbReference type="eggNOG" id="ENOG5032P62">
    <property type="taxonomic scope" value="Bacteria"/>
</dbReference>
<accession>A0A0A2ML48</accession>
<dbReference type="OrthoDB" id="668629at2"/>
<reference evidence="1 2" key="2">
    <citation type="journal article" date="2015" name="Stand. Genomic Sci.">
        <title>High quality draft genomic sequence of Flavobacterium enshiense DK69(T) and comparison among Flavobacterium genomes.</title>
        <authorList>
            <person name="Zeng Z."/>
            <person name="Chen C."/>
            <person name="Du H."/>
            <person name="Wang G."/>
            <person name="Li M."/>
        </authorList>
    </citation>
    <scope>NUCLEOTIDE SEQUENCE [LARGE SCALE GENOMIC DNA]</scope>
    <source>
        <strain evidence="1 2">DK69</strain>
    </source>
</reference>
<protein>
    <submittedName>
        <fullName evidence="1">Uncharacterized protein</fullName>
    </submittedName>
</protein>
<name>A0A0A2ML48_9FLAO</name>
<organism evidence="1 2">
    <name type="scientific">Flavobacterium enshiense DK69</name>
    <dbReference type="NCBI Taxonomy" id="1107311"/>
    <lineage>
        <taxon>Bacteria</taxon>
        <taxon>Pseudomonadati</taxon>
        <taxon>Bacteroidota</taxon>
        <taxon>Flavobacteriia</taxon>
        <taxon>Flavobacteriales</taxon>
        <taxon>Flavobacteriaceae</taxon>
        <taxon>Flavobacterium</taxon>
    </lineage>
</organism>
<dbReference type="STRING" id="1107311.Q767_15735"/>
<dbReference type="InterPro" id="IPR008969">
    <property type="entry name" value="CarboxyPept-like_regulatory"/>
</dbReference>
<dbReference type="RefSeq" id="WP_035630988.1">
    <property type="nucleotide sequence ID" value="NZ_AVCS01000041.1"/>
</dbReference>
<sequence length="182" mass="20768">MEWFGNKNPQLLKAGGTLWARLKNITMKKMLFLTFVLFCIQNCFGQELRLIHGKVLEEGLEPMPGVQIMINDSVRIGQTDLNGNFELQLNPNIKKIEFDCIGCERTPVILKSNCSNLEVIILLSGTHCFAKPKKVERIRKKRFQTLQSLYKSAYEKGLFKSSDPCGDIQFVSWLSNDKKPSP</sequence>
<dbReference type="PATRIC" id="fig|1107311.5.peg.2161"/>
<dbReference type="EMBL" id="JRLZ01000031">
    <property type="protein sequence ID" value="KGO92163.1"/>
    <property type="molecule type" value="Genomic_DNA"/>
</dbReference>
<evidence type="ECO:0000313" key="2">
    <source>
        <dbReference type="Proteomes" id="UP000030149"/>
    </source>
</evidence>
<dbReference type="SUPFAM" id="SSF49464">
    <property type="entry name" value="Carboxypeptidase regulatory domain-like"/>
    <property type="match status" value="1"/>
</dbReference>
<dbReference type="AlphaFoldDB" id="A0A0A2ML48"/>